<sequence length="108" mass="12838">MFHKHPISFMNLLLLHRHPLHLKLEDFLLLRDKFKQYFLWFKRISSIYVLSTGSGETRKVLQTCLLNLNGSQVIRRRCLRVGKTRLGSIQRSHALFVLCRRHCGLSFF</sequence>
<dbReference type="EMBL" id="KN846953">
    <property type="protein sequence ID" value="KIV81143.1"/>
    <property type="molecule type" value="Genomic_DNA"/>
</dbReference>
<dbReference type="AlphaFoldDB" id="A0A0D1Z2P1"/>
<dbReference type="HOGENOM" id="CLU_2197003_0_0_1"/>
<evidence type="ECO:0000313" key="2">
    <source>
        <dbReference type="Proteomes" id="UP000053599"/>
    </source>
</evidence>
<gene>
    <name evidence="1" type="ORF">PV11_08585</name>
</gene>
<dbReference type="Proteomes" id="UP000053599">
    <property type="component" value="Unassembled WGS sequence"/>
</dbReference>
<organism evidence="1 2">
    <name type="scientific">Exophiala sideris</name>
    <dbReference type="NCBI Taxonomy" id="1016849"/>
    <lineage>
        <taxon>Eukaryota</taxon>
        <taxon>Fungi</taxon>
        <taxon>Dikarya</taxon>
        <taxon>Ascomycota</taxon>
        <taxon>Pezizomycotina</taxon>
        <taxon>Eurotiomycetes</taxon>
        <taxon>Chaetothyriomycetidae</taxon>
        <taxon>Chaetothyriales</taxon>
        <taxon>Herpotrichiellaceae</taxon>
        <taxon>Exophiala</taxon>
    </lineage>
</organism>
<proteinExistence type="predicted"/>
<evidence type="ECO:0000313" key="1">
    <source>
        <dbReference type="EMBL" id="KIV81143.1"/>
    </source>
</evidence>
<reference evidence="1 2" key="1">
    <citation type="submission" date="2015-01" db="EMBL/GenBank/DDBJ databases">
        <title>The Genome Sequence of Exophiala sideris CBS121828.</title>
        <authorList>
            <consortium name="The Broad Institute Genomics Platform"/>
            <person name="Cuomo C."/>
            <person name="de Hoog S."/>
            <person name="Gorbushina A."/>
            <person name="Stielow B."/>
            <person name="Teixiera M."/>
            <person name="Abouelleil A."/>
            <person name="Chapman S.B."/>
            <person name="Priest M."/>
            <person name="Young S.K."/>
            <person name="Wortman J."/>
            <person name="Nusbaum C."/>
            <person name="Birren B."/>
        </authorList>
    </citation>
    <scope>NUCLEOTIDE SEQUENCE [LARGE SCALE GENOMIC DNA]</scope>
    <source>
        <strain evidence="1 2">CBS 121828</strain>
    </source>
</reference>
<accession>A0A0D1Z2P1</accession>
<protein>
    <submittedName>
        <fullName evidence="1">Uncharacterized protein</fullName>
    </submittedName>
</protein>
<name>A0A0D1Z2P1_9EURO</name>